<keyword evidence="9" id="KW-1185">Reference proteome</keyword>
<dbReference type="Proteomes" id="UP000604046">
    <property type="component" value="Unassembled WGS sequence"/>
</dbReference>
<keyword evidence="3 5" id="KW-0863">Zinc-finger</keyword>
<dbReference type="PANTHER" id="PTHR12547:SF18">
    <property type="entry name" value="PROTEIN TIS11"/>
    <property type="match status" value="1"/>
</dbReference>
<protein>
    <submittedName>
        <fullName evidence="8">Zfp36l2-A protein</fullName>
    </submittedName>
</protein>
<feature type="zinc finger region" description="C3H1-type" evidence="5">
    <location>
        <begin position="61"/>
        <end position="89"/>
    </location>
</feature>
<gene>
    <name evidence="8" type="primary">zfp36l2-A</name>
    <name evidence="8" type="ORF">SNAT2548_LOCUS14012</name>
</gene>
<feature type="compositionally biased region" description="Pro residues" evidence="6">
    <location>
        <begin position="143"/>
        <end position="154"/>
    </location>
</feature>
<sequence>EAADPWAPGFDPWSRAAGRAAPFPDAKAASAQQNPWQNYRPPSAGIGAGNLPRSSDEDKPARKTKLCRYFRESYYCKAGEFCNFAHGEKDLKERTEAASNWRTERCPRLVRMGWCREPDCTFAHCEQELRKVQNQAQINLKGTPPPPPPPPDPWDPPRRRWDRARWQADAYTHAEAALFTAAFLFQPKPVALRRAG</sequence>
<keyword evidence="1 5" id="KW-0479">Metal-binding</keyword>
<evidence type="ECO:0000256" key="5">
    <source>
        <dbReference type="PROSITE-ProRule" id="PRU00723"/>
    </source>
</evidence>
<feature type="compositionally biased region" description="Low complexity" evidence="6">
    <location>
        <begin position="16"/>
        <end position="31"/>
    </location>
</feature>
<keyword evidence="2" id="KW-0677">Repeat</keyword>
<evidence type="ECO:0000256" key="6">
    <source>
        <dbReference type="SAM" id="MobiDB-lite"/>
    </source>
</evidence>
<comment type="caution">
    <text evidence="8">The sequence shown here is derived from an EMBL/GenBank/DDBJ whole genome shotgun (WGS) entry which is preliminary data.</text>
</comment>
<dbReference type="SMART" id="SM00356">
    <property type="entry name" value="ZnF_C3H1"/>
    <property type="match status" value="2"/>
</dbReference>
<feature type="non-terminal residue" evidence="8">
    <location>
        <position position="1"/>
    </location>
</feature>
<evidence type="ECO:0000256" key="1">
    <source>
        <dbReference type="ARBA" id="ARBA00022723"/>
    </source>
</evidence>
<dbReference type="Gene3D" id="4.10.1000.10">
    <property type="entry name" value="Zinc finger, CCCH-type"/>
    <property type="match status" value="1"/>
</dbReference>
<dbReference type="GO" id="GO:0003729">
    <property type="term" value="F:mRNA binding"/>
    <property type="evidence" value="ECO:0007669"/>
    <property type="project" value="InterPro"/>
</dbReference>
<organism evidence="8 9">
    <name type="scientific">Symbiodinium natans</name>
    <dbReference type="NCBI Taxonomy" id="878477"/>
    <lineage>
        <taxon>Eukaryota</taxon>
        <taxon>Sar</taxon>
        <taxon>Alveolata</taxon>
        <taxon>Dinophyceae</taxon>
        <taxon>Suessiales</taxon>
        <taxon>Symbiodiniaceae</taxon>
        <taxon>Symbiodinium</taxon>
    </lineage>
</organism>
<dbReference type="SUPFAM" id="SSF90229">
    <property type="entry name" value="CCCH zinc finger"/>
    <property type="match status" value="1"/>
</dbReference>
<dbReference type="GO" id="GO:0008270">
    <property type="term" value="F:zinc ion binding"/>
    <property type="evidence" value="ECO:0007669"/>
    <property type="project" value="UniProtKB-KW"/>
</dbReference>
<proteinExistence type="predicted"/>
<dbReference type="PROSITE" id="PS50103">
    <property type="entry name" value="ZF_C3H1"/>
    <property type="match status" value="2"/>
</dbReference>
<dbReference type="InterPro" id="IPR036855">
    <property type="entry name" value="Znf_CCCH_sf"/>
</dbReference>
<accession>A0A812MI78</accession>
<dbReference type="OrthoDB" id="437580at2759"/>
<feature type="domain" description="C3H1-type" evidence="7">
    <location>
        <begin position="100"/>
        <end position="127"/>
    </location>
</feature>
<evidence type="ECO:0000259" key="7">
    <source>
        <dbReference type="PROSITE" id="PS50103"/>
    </source>
</evidence>
<dbReference type="Pfam" id="PF00642">
    <property type="entry name" value="zf-CCCH"/>
    <property type="match status" value="1"/>
</dbReference>
<dbReference type="EMBL" id="CAJNDS010001558">
    <property type="protein sequence ID" value="CAE7265389.1"/>
    <property type="molecule type" value="Genomic_DNA"/>
</dbReference>
<feature type="domain" description="C3H1-type" evidence="7">
    <location>
        <begin position="61"/>
        <end position="89"/>
    </location>
</feature>
<dbReference type="InterPro" id="IPR000571">
    <property type="entry name" value="Znf_CCCH"/>
</dbReference>
<name>A0A812MI78_9DINO</name>
<keyword evidence="4 5" id="KW-0862">Zinc</keyword>
<feature type="region of interest" description="Disordered" evidence="6">
    <location>
        <begin position="1"/>
        <end position="59"/>
    </location>
</feature>
<reference evidence="8" key="1">
    <citation type="submission" date="2021-02" db="EMBL/GenBank/DDBJ databases">
        <authorList>
            <person name="Dougan E. K."/>
            <person name="Rhodes N."/>
            <person name="Thang M."/>
            <person name="Chan C."/>
        </authorList>
    </citation>
    <scope>NUCLEOTIDE SEQUENCE</scope>
</reference>
<evidence type="ECO:0000256" key="2">
    <source>
        <dbReference type="ARBA" id="ARBA00022737"/>
    </source>
</evidence>
<feature type="region of interest" description="Disordered" evidence="6">
    <location>
        <begin position="138"/>
        <end position="160"/>
    </location>
</feature>
<dbReference type="AlphaFoldDB" id="A0A812MI78"/>
<feature type="zinc finger region" description="C3H1-type" evidence="5">
    <location>
        <begin position="100"/>
        <end position="127"/>
    </location>
</feature>
<evidence type="ECO:0000256" key="4">
    <source>
        <dbReference type="ARBA" id="ARBA00022833"/>
    </source>
</evidence>
<dbReference type="InterPro" id="IPR045877">
    <property type="entry name" value="ZFP36-like"/>
</dbReference>
<evidence type="ECO:0000313" key="9">
    <source>
        <dbReference type="Proteomes" id="UP000604046"/>
    </source>
</evidence>
<evidence type="ECO:0000313" key="8">
    <source>
        <dbReference type="EMBL" id="CAE7265389.1"/>
    </source>
</evidence>
<evidence type="ECO:0000256" key="3">
    <source>
        <dbReference type="ARBA" id="ARBA00022771"/>
    </source>
</evidence>
<dbReference type="PANTHER" id="PTHR12547">
    <property type="entry name" value="CCCH ZINC FINGER/TIS11-RELATED"/>
    <property type="match status" value="1"/>
</dbReference>